<dbReference type="PANTHER" id="PTHR22946:SF9">
    <property type="entry name" value="POLYKETIDE TRANSFERASE AF380"/>
    <property type="match status" value="1"/>
</dbReference>
<organism evidence="4 5">
    <name type="scientific">Bradyrhizobium denitrificans</name>
    <dbReference type="NCBI Taxonomy" id="2734912"/>
    <lineage>
        <taxon>Bacteria</taxon>
        <taxon>Pseudomonadati</taxon>
        <taxon>Pseudomonadota</taxon>
        <taxon>Alphaproteobacteria</taxon>
        <taxon>Hyphomicrobiales</taxon>
        <taxon>Nitrobacteraceae</taxon>
        <taxon>Bradyrhizobium</taxon>
    </lineage>
</organism>
<comment type="caution">
    <text evidence="4">The sequence shown here is derived from an EMBL/GenBank/DDBJ whole genome shotgun (WGS) entry which is preliminary data.</text>
</comment>
<dbReference type="Proteomes" id="UP001314635">
    <property type="component" value="Unassembled WGS sequence"/>
</dbReference>
<gene>
    <name evidence="4" type="ORF">JQ619_18575</name>
</gene>
<dbReference type="EMBL" id="JAFCLK010000016">
    <property type="protein sequence ID" value="MBR1137779.1"/>
    <property type="molecule type" value="Genomic_DNA"/>
</dbReference>
<evidence type="ECO:0000259" key="3">
    <source>
        <dbReference type="Pfam" id="PF01738"/>
    </source>
</evidence>
<dbReference type="InterPro" id="IPR050261">
    <property type="entry name" value="FrsA_esterase"/>
</dbReference>
<proteinExistence type="predicted"/>
<protein>
    <submittedName>
        <fullName evidence="4">Dienelactone hydrolase family protein</fullName>
    </submittedName>
</protein>
<keyword evidence="2" id="KW-0732">Signal</keyword>
<feature type="chain" id="PRO_5046976625" evidence="2">
    <location>
        <begin position="22"/>
        <end position="284"/>
    </location>
</feature>
<dbReference type="RefSeq" id="WP_172236931.1">
    <property type="nucleotide sequence ID" value="NZ_JABFDP010000013.1"/>
</dbReference>
<dbReference type="InterPro" id="IPR002925">
    <property type="entry name" value="Dienelactn_hydro"/>
</dbReference>
<dbReference type="Gene3D" id="3.40.50.1820">
    <property type="entry name" value="alpha/beta hydrolase"/>
    <property type="match status" value="1"/>
</dbReference>
<evidence type="ECO:0000256" key="2">
    <source>
        <dbReference type="SAM" id="SignalP"/>
    </source>
</evidence>
<evidence type="ECO:0000313" key="5">
    <source>
        <dbReference type="Proteomes" id="UP001314635"/>
    </source>
</evidence>
<dbReference type="GO" id="GO:0016787">
    <property type="term" value="F:hydrolase activity"/>
    <property type="evidence" value="ECO:0007669"/>
    <property type="project" value="UniProtKB-KW"/>
</dbReference>
<sequence length="284" mass="31247">MQGSKWIVACLLTVVSLIQGAAAQTADQHVTFDTAPYVLGQIQRRLALERGEMVVATGQTIDGYLSKPEGDGPFAAIVYLHGCAGLGDRARQYFSRLLTGWGYVVLAVDSFRPRGLAQACDRPMPDRNADAWGALTYLASLPFVDRSRIGLVGSSQGGIVTLRLVSKHDVKIYELPDDLTFKVAVAYYPRCSSARRWLVVPTLILIGDKDDWTPAANCEQWLSLQPDQGAPVRLEVYPGAYHAFDFPWLASGRSNFGHWLQYDADAAGRSVAEMHDFLSTHLSR</sequence>
<dbReference type="PANTHER" id="PTHR22946">
    <property type="entry name" value="DIENELACTONE HYDROLASE DOMAIN-CONTAINING PROTEIN-RELATED"/>
    <property type="match status" value="1"/>
</dbReference>
<accession>A0ABS5G8X9</accession>
<feature type="domain" description="Dienelactone hydrolase" evidence="3">
    <location>
        <begin position="61"/>
        <end position="281"/>
    </location>
</feature>
<evidence type="ECO:0000313" key="4">
    <source>
        <dbReference type="EMBL" id="MBR1137779.1"/>
    </source>
</evidence>
<dbReference type="Pfam" id="PF01738">
    <property type="entry name" value="DLH"/>
    <property type="match status" value="1"/>
</dbReference>
<reference evidence="5" key="1">
    <citation type="journal article" date="2021" name="ISME J.">
        <title>Evolutionary origin and ecological implication of a unique nif island in free-living Bradyrhizobium lineages.</title>
        <authorList>
            <person name="Tao J."/>
        </authorList>
    </citation>
    <scope>NUCLEOTIDE SEQUENCE [LARGE SCALE GENOMIC DNA]</scope>
    <source>
        <strain evidence="5">SZCCT0094</strain>
    </source>
</reference>
<name>A0ABS5G8X9_9BRAD</name>
<feature type="signal peptide" evidence="2">
    <location>
        <begin position="1"/>
        <end position="21"/>
    </location>
</feature>
<keyword evidence="1 4" id="KW-0378">Hydrolase</keyword>
<dbReference type="InterPro" id="IPR029058">
    <property type="entry name" value="AB_hydrolase_fold"/>
</dbReference>
<dbReference type="PROSITE" id="PS00708">
    <property type="entry name" value="PRO_ENDOPEP_SER"/>
    <property type="match status" value="1"/>
</dbReference>
<evidence type="ECO:0000256" key="1">
    <source>
        <dbReference type="ARBA" id="ARBA00022801"/>
    </source>
</evidence>
<dbReference type="InterPro" id="IPR002471">
    <property type="entry name" value="Pept_S9_AS"/>
</dbReference>
<dbReference type="SUPFAM" id="SSF53474">
    <property type="entry name" value="alpha/beta-Hydrolases"/>
    <property type="match status" value="1"/>
</dbReference>
<keyword evidence="5" id="KW-1185">Reference proteome</keyword>